<proteinExistence type="predicted"/>
<dbReference type="EMBL" id="EU916176">
    <property type="protein sequence ID" value="ACH46808.1"/>
    <property type="molecule type" value="Genomic_DNA"/>
</dbReference>
<evidence type="ECO:0000313" key="2">
    <source>
        <dbReference type="EMBL" id="ACH46808.1"/>
    </source>
</evidence>
<sequence>MLIGRHTLTRTQPMAPKTTKKPTKKVLKKKVIKKRGCSIDKEMDYDGHCGEGMPCFDNGGRPLPWLERDKFGNCRVKSCGAGKILDPATLKCISIKTPRGKALALAKKYDDAGNFVRRYEENLKRQDQRFQNEYSSYNRAFQTNAFDQRNVDRMNAHDARMRRYIDMREQEQARQYVNPNYFRGITEMYPQRALKTVP</sequence>
<name>B5LWE5_9PHYC</name>
<reference evidence="2 3" key="1">
    <citation type="journal article" date="2009" name="Virology">
        <title>Genomic analysis of the smallest giant virus--Feldmannia sp. virus 158.</title>
        <authorList>
            <person name="Schroeder D.C."/>
            <person name="Park Y."/>
            <person name="Yoon H.M."/>
            <person name="Lee Y.S."/>
            <person name="Kang S.W."/>
            <person name="Meints R.H."/>
            <person name="Ivey R.G."/>
            <person name="Choi T.J."/>
        </authorList>
    </citation>
    <scope>NUCLEOTIDE SEQUENCE [LARGE SCALE GENOMIC DNA]</scope>
    <source>
        <strain evidence="2">FsV-158</strain>
    </source>
</reference>
<dbReference type="RefSeq" id="YP_002154678.1">
    <property type="nucleotide sequence ID" value="NC_011183.1"/>
</dbReference>
<evidence type="ECO:0000313" key="3">
    <source>
        <dbReference type="Proteomes" id="UP000204092"/>
    </source>
</evidence>
<dbReference type="GeneID" id="6804839"/>
<protein>
    <submittedName>
        <fullName evidence="2">Uncharacterized protein</fullName>
    </submittedName>
</protein>
<evidence type="ECO:0000256" key="1">
    <source>
        <dbReference type="SAM" id="MobiDB-lite"/>
    </source>
</evidence>
<accession>B5LWE5</accession>
<dbReference type="KEGG" id="vg:6804839"/>
<feature type="region of interest" description="Disordered" evidence="1">
    <location>
        <begin position="1"/>
        <end position="25"/>
    </location>
</feature>
<keyword evidence="3" id="KW-1185">Reference proteome</keyword>
<organism evidence="2 3">
    <name type="scientific">Feldmannia species virus</name>
    <dbReference type="NCBI Taxonomy" id="39420"/>
    <lineage>
        <taxon>Viruses</taxon>
        <taxon>Varidnaviria</taxon>
        <taxon>Bamfordvirae</taxon>
        <taxon>Nucleocytoviricota</taxon>
        <taxon>Megaviricetes</taxon>
        <taxon>Algavirales</taxon>
        <taxon>Phycodnaviridae</taxon>
        <taxon>Phaeovirus</taxon>
        <taxon>Phaeovirus feldmanniae</taxon>
    </lineage>
</organism>
<dbReference type="Proteomes" id="UP000204092">
    <property type="component" value="Segment"/>
</dbReference>